<comment type="caution">
    <text evidence="1">The sequence shown here is derived from an EMBL/GenBank/DDBJ whole genome shotgun (WGS) entry which is preliminary data.</text>
</comment>
<evidence type="ECO:0000313" key="2">
    <source>
        <dbReference type="Proteomes" id="UP000021816"/>
    </source>
</evidence>
<dbReference type="STRING" id="1454003.AW10_02822"/>
<dbReference type="AlphaFoldDB" id="A0A011N7T4"/>
<sequence>MVTVATHVAQHLAAGGHRHVFLLSLSTPHTGQAFAKQ</sequence>
<reference evidence="1 2" key="1">
    <citation type="submission" date="2014-02" db="EMBL/GenBank/DDBJ databases">
        <title>Expanding our view of genomic diversity in Candidatus Accumulibacter clades.</title>
        <authorList>
            <person name="Skennerton C.T."/>
            <person name="Barr J.J."/>
            <person name="Slater F.R."/>
            <person name="Bond P.L."/>
            <person name="Tyson G.W."/>
        </authorList>
    </citation>
    <scope>NUCLEOTIDE SEQUENCE [LARGE SCALE GENOMIC DNA]</scope>
    <source>
        <strain evidence="2">BA-92</strain>
    </source>
</reference>
<dbReference type="Proteomes" id="UP000021816">
    <property type="component" value="Unassembled WGS sequence"/>
</dbReference>
<gene>
    <name evidence="1" type="ORF">AW10_02822</name>
</gene>
<dbReference type="EMBL" id="JEMX01000066">
    <property type="protein sequence ID" value="EXI78668.1"/>
    <property type="molecule type" value="Genomic_DNA"/>
</dbReference>
<accession>A0A011N7T4</accession>
<organism evidence="1 2">
    <name type="scientific">Candidatus Accumulibacter appositus</name>
    <dbReference type="NCBI Taxonomy" id="1454003"/>
    <lineage>
        <taxon>Bacteria</taxon>
        <taxon>Pseudomonadati</taxon>
        <taxon>Pseudomonadota</taxon>
        <taxon>Betaproteobacteria</taxon>
        <taxon>Candidatus Accumulibacter</taxon>
    </lineage>
</organism>
<protein>
    <submittedName>
        <fullName evidence="1">Uncharacterized protein</fullName>
    </submittedName>
</protein>
<evidence type="ECO:0000313" key="1">
    <source>
        <dbReference type="EMBL" id="EXI78668.1"/>
    </source>
</evidence>
<proteinExistence type="predicted"/>
<name>A0A011N7T4_9PROT</name>